<protein>
    <submittedName>
        <fullName evidence="3">Uncharacterized protein</fullName>
    </submittedName>
</protein>
<gene>
    <name evidence="3" type="ORF">JYK14_22400</name>
</gene>
<feature type="transmembrane region" description="Helical" evidence="2">
    <location>
        <begin position="65"/>
        <end position="92"/>
    </location>
</feature>
<dbReference type="Proteomes" id="UP001523392">
    <property type="component" value="Unassembled WGS sequence"/>
</dbReference>
<name>A0ABT1DAB8_9PROT</name>
<keyword evidence="4" id="KW-1185">Reference proteome</keyword>
<comment type="caution">
    <text evidence="3">The sequence shown here is derived from an EMBL/GenBank/DDBJ whole genome shotgun (WGS) entry which is preliminary data.</text>
</comment>
<organism evidence="3 4">
    <name type="scientific">Siccirubricoccus soli</name>
    <dbReference type="NCBI Taxonomy" id="2899147"/>
    <lineage>
        <taxon>Bacteria</taxon>
        <taxon>Pseudomonadati</taxon>
        <taxon>Pseudomonadota</taxon>
        <taxon>Alphaproteobacteria</taxon>
        <taxon>Acetobacterales</taxon>
        <taxon>Roseomonadaceae</taxon>
        <taxon>Siccirubricoccus</taxon>
    </lineage>
</organism>
<sequence>MTAPPMASAPPVLVEVRERRGLFGRVVKRFFFGFQLLMLAASLGTCALVSNYMSGPDPDVAMGAGLFGLSAFAVLWTLWPLGTVVLGVLVLATRGRKRLIPAPGTVVPPAAPPHRPGGSVPETGPRR</sequence>
<feature type="transmembrane region" description="Helical" evidence="2">
    <location>
        <begin position="30"/>
        <end position="53"/>
    </location>
</feature>
<dbReference type="EMBL" id="JAFIRR010000157">
    <property type="protein sequence ID" value="MCO6418887.1"/>
    <property type="molecule type" value="Genomic_DNA"/>
</dbReference>
<evidence type="ECO:0000313" key="4">
    <source>
        <dbReference type="Proteomes" id="UP001523392"/>
    </source>
</evidence>
<evidence type="ECO:0000313" key="3">
    <source>
        <dbReference type="EMBL" id="MCO6418887.1"/>
    </source>
</evidence>
<keyword evidence="2" id="KW-0812">Transmembrane</keyword>
<accession>A0ABT1DAB8</accession>
<dbReference type="RefSeq" id="WP_252955515.1">
    <property type="nucleotide sequence ID" value="NZ_JAFIRR010000157.1"/>
</dbReference>
<evidence type="ECO:0000256" key="2">
    <source>
        <dbReference type="SAM" id="Phobius"/>
    </source>
</evidence>
<proteinExistence type="predicted"/>
<feature type="region of interest" description="Disordered" evidence="1">
    <location>
        <begin position="102"/>
        <end position="127"/>
    </location>
</feature>
<keyword evidence="2" id="KW-1133">Transmembrane helix</keyword>
<evidence type="ECO:0000256" key="1">
    <source>
        <dbReference type="SAM" id="MobiDB-lite"/>
    </source>
</evidence>
<keyword evidence="2" id="KW-0472">Membrane</keyword>
<reference evidence="3 4" key="1">
    <citation type="submission" date="2021-12" db="EMBL/GenBank/DDBJ databases">
        <title>Siccirubricoccus leaddurans sp. nov., a high concentration Zn2+ tolerance bacterium.</title>
        <authorList>
            <person name="Cao Y."/>
        </authorList>
    </citation>
    <scope>NUCLEOTIDE SEQUENCE [LARGE SCALE GENOMIC DNA]</scope>
    <source>
        <strain evidence="3 4">KC 17139</strain>
    </source>
</reference>